<dbReference type="GO" id="GO:0004806">
    <property type="term" value="F:triacylglycerol lipase activity"/>
    <property type="evidence" value="ECO:0007669"/>
    <property type="project" value="TreeGrafter"/>
</dbReference>
<proteinExistence type="predicted"/>
<dbReference type="AlphaFoldDB" id="A0A1H2JDH3"/>
<dbReference type="Proteomes" id="UP000182977">
    <property type="component" value="Chromosome I"/>
</dbReference>
<dbReference type="Gene3D" id="3.40.50.1820">
    <property type="entry name" value="alpha/beta hydrolase"/>
    <property type="match status" value="1"/>
</dbReference>
<dbReference type="RefSeq" id="WP_046769081.1">
    <property type="nucleotide sequence ID" value="NZ_KQ061230.1"/>
</dbReference>
<dbReference type="GO" id="GO:0046503">
    <property type="term" value="P:glycerolipid catabolic process"/>
    <property type="evidence" value="ECO:0007669"/>
    <property type="project" value="TreeGrafter"/>
</dbReference>
<dbReference type="InterPro" id="IPR000073">
    <property type="entry name" value="AB_hydrolase_1"/>
</dbReference>
<dbReference type="SUPFAM" id="SSF53474">
    <property type="entry name" value="alpha/beta-Hydrolases"/>
    <property type="match status" value="1"/>
</dbReference>
<dbReference type="Pfam" id="PF00561">
    <property type="entry name" value="Abhydrolase_1"/>
    <property type="match status" value="1"/>
</dbReference>
<dbReference type="PANTHER" id="PTHR43433">
    <property type="entry name" value="HYDROLASE, ALPHA/BETA FOLD FAMILY PROTEIN"/>
    <property type="match status" value="1"/>
</dbReference>
<accession>A0A1H2JDH3</accession>
<dbReference type="PANTHER" id="PTHR43433:SF5">
    <property type="entry name" value="AB HYDROLASE-1 DOMAIN-CONTAINING PROTEIN"/>
    <property type="match status" value="1"/>
</dbReference>
<dbReference type="STRING" id="419479.SAMN04488563_2574"/>
<name>A0A1H2JDH3_9ACTN</name>
<sequence>MTERMIPAGDAQVCAEAFGSPDHPAILLIGGAAASMDYWEGEFCARLADAGRFVIRYDFRDTGRSTAYPAGAPGYTGDDLVSDALAVLDGYGVASAHLYAISMGAGIAQQIAVDHPGRVLSLTLQSTSPTGPGGPGRDDLPPMSPQLAAMFASEEPGPDWSDRGASIEALLEGLRLFDGDLPPDLAGERDVATRMYDRTTDVAASQTNHWILEGGGLERHQLADITAPTLVLHGTADPLLPFPHGEALAREIPGARLVPLTGMGHQYPPRAVWDTVIAEVVAHTNRG</sequence>
<feature type="domain" description="AB hydrolase-1" evidence="1">
    <location>
        <begin position="24"/>
        <end position="265"/>
    </location>
</feature>
<evidence type="ECO:0000259" key="1">
    <source>
        <dbReference type="Pfam" id="PF00561"/>
    </source>
</evidence>
<evidence type="ECO:0000313" key="2">
    <source>
        <dbReference type="EMBL" id="SDU54443.1"/>
    </source>
</evidence>
<dbReference type="InterPro" id="IPR029058">
    <property type="entry name" value="AB_hydrolase_fold"/>
</dbReference>
<dbReference type="InterPro" id="IPR050471">
    <property type="entry name" value="AB_hydrolase"/>
</dbReference>
<reference evidence="3" key="1">
    <citation type="submission" date="2016-10" db="EMBL/GenBank/DDBJ databases">
        <authorList>
            <person name="Varghese N."/>
            <person name="Submissions S."/>
        </authorList>
    </citation>
    <scope>NUCLEOTIDE SEQUENCE [LARGE SCALE GENOMIC DNA]</scope>
    <source>
        <strain evidence="3">DSM 45079</strain>
    </source>
</reference>
<organism evidence="2 3">
    <name type="scientific">Jiangella alkaliphila</name>
    <dbReference type="NCBI Taxonomy" id="419479"/>
    <lineage>
        <taxon>Bacteria</taxon>
        <taxon>Bacillati</taxon>
        <taxon>Actinomycetota</taxon>
        <taxon>Actinomycetes</taxon>
        <taxon>Jiangellales</taxon>
        <taxon>Jiangellaceae</taxon>
        <taxon>Jiangella</taxon>
    </lineage>
</organism>
<evidence type="ECO:0000313" key="3">
    <source>
        <dbReference type="Proteomes" id="UP000182977"/>
    </source>
</evidence>
<keyword evidence="3" id="KW-1185">Reference proteome</keyword>
<dbReference type="OrthoDB" id="8957634at2"/>
<gene>
    <name evidence="2" type="ORF">SAMN04488563_2574</name>
</gene>
<dbReference type="EMBL" id="LT629791">
    <property type="protein sequence ID" value="SDU54443.1"/>
    <property type="molecule type" value="Genomic_DNA"/>
</dbReference>
<protein>
    <submittedName>
        <fullName evidence="2">Pimeloyl-ACP methyl ester carboxylesterase</fullName>
    </submittedName>
</protein>